<keyword evidence="13" id="KW-1185">Reference proteome</keyword>
<dbReference type="GO" id="GO:0008324">
    <property type="term" value="F:monoatomic cation transmembrane transporter activity"/>
    <property type="evidence" value="ECO:0007669"/>
    <property type="project" value="InterPro"/>
</dbReference>
<feature type="compositionally biased region" description="Basic and acidic residues" evidence="9">
    <location>
        <begin position="170"/>
        <end position="179"/>
    </location>
</feature>
<feature type="domain" description="SLC41A/MgtE integral membrane" evidence="11">
    <location>
        <begin position="275"/>
        <end position="389"/>
    </location>
</feature>
<evidence type="ECO:0000256" key="9">
    <source>
        <dbReference type="SAM" id="MobiDB-lite"/>
    </source>
</evidence>
<dbReference type="GO" id="GO:0005886">
    <property type="term" value="C:plasma membrane"/>
    <property type="evidence" value="ECO:0007669"/>
    <property type="project" value="TreeGrafter"/>
</dbReference>
<keyword evidence="8 10" id="KW-0472">Membrane</keyword>
<evidence type="ECO:0000256" key="8">
    <source>
        <dbReference type="ARBA" id="ARBA00023136"/>
    </source>
</evidence>
<keyword evidence="7" id="KW-0406">Ion transport</keyword>
<name>A0A7R9M4S9_9ACAR</name>
<dbReference type="Pfam" id="PF01769">
    <property type="entry name" value="MgtE"/>
    <property type="match status" value="2"/>
</dbReference>
<organism evidence="12">
    <name type="scientific">Oppiella nova</name>
    <dbReference type="NCBI Taxonomy" id="334625"/>
    <lineage>
        <taxon>Eukaryota</taxon>
        <taxon>Metazoa</taxon>
        <taxon>Ecdysozoa</taxon>
        <taxon>Arthropoda</taxon>
        <taxon>Chelicerata</taxon>
        <taxon>Arachnida</taxon>
        <taxon>Acari</taxon>
        <taxon>Acariformes</taxon>
        <taxon>Sarcoptiformes</taxon>
        <taxon>Oribatida</taxon>
        <taxon>Brachypylina</taxon>
        <taxon>Oppioidea</taxon>
        <taxon>Oppiidae</taxon>
        <taxon>Oppiella</taxon>
    </lineage>
</organism>
<feature type="transmembrane region" description="Helical" evidence="10">
    <location>
        <begin position="217"/>
        <end position="237"/>
    </location>
</feature>
<evidence type="ECO:0000256" key="3">
    <source>
        <dbReference type="ARBA" id="ARBA00022448"/>
    </source>
</evidence>
<evidence type="ECO:0000256" key="7">
    <source>
        <dbReference type="ARBA" id="ARBA00023065"/>
    </source>
</evidence>
<feature type="transmembrane region" description="Helical" evidence="10">
    <location>
        <begin position="474"/>
        <end position="492"/>
    </location>
</feature>
<keyword evidence="5" id="KW-0460">Magnesium</keyword>
<feature type="transmembrane region" description="Helical" evidence="10">
    <location>
        <begin position="565"/>
        <end position="587"/>
    </location>
</feature>
<keyword evidence="3" id="KW-0813">Transport</keyword>
<feature type="transmembrane region" description="Helical" evidence="10">
    <location>
        <begin position="411"/>
        <end position="431"/>
    </location>
</feature>
<feature type="transmembrane region" description="Helical" evidence="10">
    <location>
        <begin position="504"/>
        <end position="521"/>
    </location>
</feature>
<feature type="region of interest" description="Disordered" evidence="9">
    <location>
        <begin position="126"/>
        <end position="200"/>
    </location>
</feature>
<dbReference type="Proteomes" id="UP000728032">
    <property type="component" value="Unassembled WGS sequence"/>
</dbReference>
<dbReference type="InterPro" id="IPR036739">
    <property type="entry name" value="SLC41_membr_dom_sf"/>
</dbReference>
<evidence type="ECO:0000256" key="4">
    <source>
        <dbReference type="ARBA" id="ARBA00022692"/>
    </source>
</evidence>
<feature type="transmembrane region" description="Helical" evidence="10">
    <location>
        <begin position="316"/>
        <end position="337"/>
    </location>
</feature>
<evidence type="ECO:0000256" key="10">
    <source>
        <dbReference type="SAM" id="Phobius"/>
    </source>
</evidence>
<dbReference type="Gene3D" id="1.10.357.20">
    <property type="entry name" value="SLC41 divalent cation transporters, integral membrane domain"/>
    <property type="match status" value="2"/>
</dbReference>
<gene>
    <name evidence="12" type="ORF">ONB1V03_LOCUS10203</name>
</gene>
<evidence type="ECO:0000256" key="2">
    <source>
        <dbReference type="ARBA" id="ARBA00009749"/>
    </source>
</evidence>
<feature type="domain" description="SLC41A/MgtE integral membrane" evidence="11">
    <location>
        <begin position="476"/>
        <end position="619"/>
    </location>
</feature>
<evidence type="ECO:0000256" key="5">
    <source>
        <dbReference type="ARBA" id="ARBA00022842"/>
    </source>
</evidence>
<dbReference type="PANTHER" id="PTHR16228:SF7">
    <property type="entry name" value="SLC41A_MGTE INTEGRAL MEMBRANE DOMAIN-CONTAINING PROTEIN"/>
    <property type="match status" value="1"/>
</dbReference>
<evidence type="ECO:0000313" key="12">
    <source>
        <dbReference type="EMBL" id="CAD7653550.1"/>
    </source>
</evidence>
<feature type="transmembrane region" description="Helical" evidence="10">
    <location>
        <begin position="443"/>
        <end position="462"/>
    </location>
</feature>
<sequence>MNSDARATSPGRPDEHRVVNIADIPDMTINNIADKNLMSNPIPKDVDKHLNTSLNNESINDSKEYSVNNSREYSATNNNVHKVCYDNPAFIGLSINGLTQSTGSQSPTPSQPTNISIIISNTVLSSSDESAGSHPPANKDRTHSLSSVHSIRNVLTPDRRYSRRQSIIQRKIDSSRDRSGSGGPGGVSEGPDGDDNPLRRKMSFIKDTSGEEPLNRAVIQILIASLFAVVITRLLIFCLGERHAIGFGNVGAGVIINIIQTWRVFIDIKTMFVLIPSLLGLKGNLEMTMASRLSTEANMGHMTKWKKTLGMIGGDMALVQCQATVVSFLAAFVAIGIDLARTQHFNLDHCLVLISSSVVTANVACFLLDNVATPIAASLGDVSTAALFAYFSEQIYADIADSEREGSRTPILAIAGIAVFLVLLPVFYVIARRNSFTHNLVHTGWTPVITAMLISSGGGFFLDSAVDRYDKLPPFQPVICGVGGNLVAVAASKLSTRLHMNWKLGLLPFGVSRYSAPWAVFWNKLDINTRLCLMLLLMAIPLHLLYSFVIWGIQRDRITLTAPLIFFYISFATLQVFILLFIGYNLVHILWSYSINPDMSAIPILTALGDLLGSAFLLIAFGILQSLSDPNAMLPVLTDNDTNTTIAMNTTIYLSLNSTQL</sequence>
<evidence type="ECO:0000313" key="13">
    <source>
        <dbReference type="Proteomes" id="UP000728032"/>
    </source>
</evidence>
<dbReference type="PANTHER" id="PTHR16228">
    <property type="entry name" value="DIVALENT CATION TRANSPORTER SOLUTE CARRIER FAMILY 41"/>
    <property type="match status" value="1"/>
</dbReference>
<evidence type="ECO:0000259" key="11">
    <source>
        <dbReference type="Pfam" id="PF01769"/>
    </source>
</evidence>
<feature type="transmembrane region" description="Helical" evidence="10">
    <location>
        <begin position="599"/>
        <end position="624"/>
    </location>
</feature>
<dbReference type="OrthoDB" id="5791097at2759"/>
<dbReference type="SUPFAM" id="SSF161093">
    <property type="entry name" value="MgtE membrane domain-like"/>
    <property type="match status" value="2"/>
</dbReference>
<dbReference type="InterPro" id="IPR045349">
    <property type="entry name" value="SLC41A1-3"/>
</dbReference>
<feature type="compositionally biased region" description="Polar residues" evidence="9">
    <location>
        <begin position="51"/>
        <end position="65"/>
    </location>
</feature>
<accession>A0A7R9M4S9</accession>
<dbReference type="EMBL" id="CAJPVJ010006785">
    <property type="protein sequence ID" value="CAG2170737.1"/>
    <property type="molecule type" value="Genomic_DNA"/>
</dbReference>
<feature type="transmembrane region" description="Helical" evidence="10">
    <location>
        <begin position="533"/>
        <end position="553"/>
    </location>
</feature>
<reference evidence="12" key="1">
    <citation type="submission" date="2020-11" db="EMBL/GenBank/DDBJ databases">
        <authorList>
            <person name="Tran Van P."/>
        </authorList>
    </citation>
    <scope>NUCLEOTIDE SEQUENCE</scope>
</reference>
<feature type="region of interest" description="Disordered" evidence="9">
    <location>
        <begin position="39"/>
        <end position="65"/>
    </location>
</feature>
<keyword evidence="4 10" id="KW-0812">Transmembrane</keyword>
<protein>
    <recommendedName>
        <fullName evidence="11">SLC41A/MgtE integral membrane domain-containing protein</fullName>
    </recommendedName>
</protein>
<comment type="similarity">
    <text evidence="2">Belongs to the SLC41A transporter family.</text>
</comment>
<feature type="transmembrane region" description="Helical" evidence="10">
    <location>
        <begin position="244"/>
        <end position="262"/>
    </location>
</feature>
<comment type="subcellular location">
    <subcellularLocation>
        <location evidence="1">Membrane</location>
        <topology evidence="1">Multi-pass membrane protein</topology>
    </subcellularLocation>
</comment>
<evidence type="ECO:0000256" key="6">
    <source>
        <dbReference type="ARBA" id="ARBA00022989"/>
    </source>
</evidence>
<proteinExistence type="inferred from homology"/>
<keyword evidence="6 10" id="KW-1133">Transmembrane helix</keyword>
<feature type="transmembrane region" description="Helical" evidence="10">
    <location>
        <begin position="349"/>
        <end position="368"/>
    </location>
</feature>
<dbReference type="InterPro" id="IPR006667">
    <property type="entry name" value="SLC41_membr_dom"/>
</dbReference>
<dbReference type="EMBL" id="OC921610">
    <property type="protein sequence ID" value="CAD7653550.1"/>
    <property type="molecule type" value="Genomic_DNA"/>
</dbReference>
<evidence type="ECO:0000256" key="1">
    <source>
        <dbReference type="ARBA" id="ARBA00004141"/>
    </source>
</evidence>
<dbReference type="AlphaFoldDB" id="A0A7R9M4S9"/>